<feature type="transmembrane region" description="Helical" evidence="1">
    <location>
        <begin position="218"/>
        <end position="239"/>
    </location>
</feature>
<name>A0A1Y1V053_9FUNG</name>
<feature type="transmembrane region" description="Helical" evidence="1">
    <location>
        <begin position="110"/>
        <end position="132"/>
    </location>
</feature>
<sequence length="277" mass="32772">MPKKNNLTKNDFAKKKTALSNVDLDRKFNEKSIFNFSANSNEHYEKKNSLSSRYNHLLRKRRRGNQNEIIPVDRNRQFDFNFSNYYENAQFKEKEKWWTNPDLPQLIHGYFLLFFSVLIFSILGFAILQLVLTIRRDLKNKAARHSSEILQQILECSNQYQINHCDPKERVPAMQKICSEWELCMNRRPDDIIMSEVVGETIAETLNQFIKPLEVKTVVIFVILIVGVLVASNVCFLVFKHFNRGKKNYNSRHKQKFIPSIQMTSDEYIKYKFLTDS</sequence>
<keyword evidence="1" id="KW-1133">Transmembrane helix</keyword>
<dbReference type="OrthoDB" id="5961at2759"/>
<dbReference type="PANTHER" id="PTHR28136:SF1">
    <property type="entry name" value="NUCLEUS EXPORT PROTEIN BRL1"/>
    <property type="match status" value="1"/>
</dbReference>
<reference evidence="3 4" key="2">
    <citation type="submission" date="2016-08" db="EMBL/GenBank/DDBJ databases">
        <title>Pervasive Adenine N6-methylation of Active Genes in Fungi.</title>
        <authorList>
            <consortium name="DOE Joint Genome Institute"/>
            <person name="Mondo S.J."/>
            <person name="Dannebaum R.O."/>
            <person name="Kuo R.C."/>
            <person name="Labutti K."/>
            <person name="Haridas S."/>
            <person name="Kuo A."/>
            <person name="Salamov A."/>
            <person name="Ahrendt S.R."/>
            <person name="Lipzen A."/>
            <person name="Sullivan W."/>
            <person name="Andreopoulos W.B."/>
            <person name="Clum A."/>
            <person name="Lindquist E."/>
            <person name="Daum C."/>
            <person name="Ramamoorthy G.K."/>
            <person name="Gryganskyi A."/>
            <person name="Culley D."/>
            <person name="Magnuson J.K."/>
            <person name="James T.Y."/>
            <person name="O'Malley M.A."/>
            <person name="Stajich J.E."/>
            <person name="Spatafora J.W."/>
            <person name="Visel A."/>
            <person name="Grigoriev I.V."/>
        </authorList>
    </citation>
    <scope>NUCLEOTIDE SEQUENCE [LARGE SCALE GENOMIC DNA]</scope>
    <source>
        <strain evidence="4">finn</strain>
    </source>
</reference>
<dbReference type="InterPro" id="IPR018767">
    <property type="entry name" value="Brl1/Brr6_dom"/>
</dbReference>
<dbReference type="PANTHER" id="PTHR28136">
    <property type="entry name" value="NUCLEUS EXPORT PROTEIN BRR6"/>
    <property type="match status" value="1"/>
</dbReference>
<proteinExistence type="predicted"/>
<keyword evidence="4" id="KW-1185">Reference proteome</keyword>
<dbReference type="GO" id="GO:0055088">
    <property type="term" value="P:lipid homeostasis"/>
    <property type="evidence" value="ECO:0007669"/>
    <property type="project" value="InterPro"/>
</dbReference>
<evidence type="ECO:0000313" key="3">
    <source>
        <dbReference type="EMBL" id="ORX43147.1"/>
    </source>
</evidence>
<evidence type="ECO:0000256" key="1">
    <source>
        <dbReference type="SAM" id="Phobius"/>
    </source>
</evidence>
<dbReference type="InterPro" id="IPR040202">
    <property type="entry name" value="Brl1/Brr6"/>
</dbReference>
<dbReference type="Proteomes" id="UP000193719">
    <property type="component" value="Unassembled WGS sequence"/>
</dbReference>
<dbReference type="GO" id="GO:0031965">
    <property type="term" value="C:nuclear membrane"/>
    <property type="evidence" value="ECO:0007669"/>
    <property type="project" value="InterPro"/>
</dbReference>
<dbReference type="Pfam" id="PF10104">
    <property type="entry name" value="Brr6_like_C_C"/>
    <property type="match status" value="1"/>
</dbReference>
<dbReference type="AlphaFoldDB" id="A0A1Y1V053"/>
<comment type="caution">
    <text evidence="3">The sequence shown here is derived from an EMBL/GenBank/DDBJ whole genome shotgun (WGS) entry which is preliminary data.</text>
</comment>
<evidence type="ECO:0000259" key="2">
    <source>
        <dbReference type="SMART" id="SM01042"/>
    </source>
</evidence>
<gene>
    <name evidence="3" type="ORF">BCR36DRAFT_361516</name>
</gene>
<dbReference type="GO" id="GO:0006998">
    <property type="term" value="P:nuclear envelope organization"/>
    <property type="evidence" value="ECO:0007669"/>
    <property type="project" value="InterPro"/>
</dbReference>
<organism evidence="3 4">
    <name type="scientific">Piromyces finnis</name>
    <dbReference type="NCBI Taxonomy" id="1754191"/>
    <lineage>
        <taxon>Eukaryota</taxon>
        <taxon>Fungi</taxon>
        <taxon>Fungi incertae sedis</taxon>
        <taxon>Chytridiomycota</taxon>
        <taxon>Chytridiomycota incertae sedis</taxon>
        <taxon>Neocallimastigomycetes</taxon>
        <taxon>Neocallimastigales</taxon>
        <taxon>Neocallimastigaceae</taxon>
        <taxon>Piromyces</taxon>
    </lineage>
</organism>
<dbReference type="EMBL" id="MCFH01000055">
    <property type="protein sequence ID" value="ORX43147.1"/>
    <property type="molecule type" value="Genomic_DNA"/>
</dbReference>
<evidence type="ECO:0000313" key="4">
    <source>
        <dbReference type="Proteomes" id="UP000193719"/>
    </source>
</evidence>
<protein>
    <recommendedName>
        <fullName evidence="2">Brl1/Brr6 domain-containing protein</fullName>
    </recommendedName>
</protein>
<feature type="domain" description="Brl1/Brr6" evidence="2">
    <location>
        <begin position="107"/>
        <end position="240"/>
    </location>
</feature>
<keyword evidence="1" id="KW-0812">Transmembrane</keyword>
<accession>A0A1Y1V053</accession>
<dbReference type="SMART" id="SM01042">
    <property type="entry name" value="Brr6_like_C_C"/>
    <property type="match status" value="1"/>
</dbReference>
<keyword evidence="1" id="KW-0472">Membrane</keyword>
<reference evidence="3 4" key="1">
    <citation type="submission" date="2016-08" db="EMBL/GenBank/DDBJ databases">
        <title>Genomes of anaerobic fungi encode conserved fungal cellulosomes for biomass hydrolysis.</title>
        <authorList>
            <consortium name="DOE Joint Genome Institute"/>
            <person name="Haitjema C.H."/>
            <person name="Gilmore S.P."/>
            <person name="Henske J.K."/>
            <person name="Solomon K.V."/>
            <person name="De Groot R."/>
            <person name="Kuo A."/>
            <person name="Mondo S.J."/>
            <person name="Salamov A.A."/>
            <person name="Labutti K."/>
            <person name="Zhao Z."/>
            <person name="Chiniquy J."/>
            <person name="Barry K."/>
            <person name="Brewer H.M."/>
            <person name="Purvine S.O."/>
            <person name="Wright A.T."/>
            <person name="Boxma B."/>
            <person name="Van Alen T."/>
            <person name="Hackstein J.H."/>
            <person name="Baker S.E."/>
            <person name="Grigoriev I.V."/>
            <person name="O'Malley M.A."/>
        </authorList>
    </citation>
    <scope>NUCLEOTIDE SEQUENCE [LARGE SCALE GENOMIC DNA]</scope>
    <source>
        <strain evidence="4">finn</strain>
    </source>
</reference>